<feature type="transmembrane region" description="Helical" evidence="10">
    <location>
        <begin position="70"/>
        <end position="92"/>
    </location>
</feature>
<evidence type="ECO:0000313" key="12">
    <source>
        <dbReference type="Proteomes" id="UP001153321"/>
    </source>
</evidence>
<dbReference type="GO" id="GO:0005886">
    <property type="term" value="C:plasma membrane"/>
    <property type="evidence" value="ECO:0007669"/>
    <property type="project" value="UniProtKB-SubCell"/>
</dbReference>
<dbReference type="PANTHER" id="PTHR21137">
    <property type="entry name" value="ODORANT RECEPTOR"/>
    <property type="match status" value="1"/>
</dbReference>
<evidence type="ECO:0000256" key="2">
    <source>
        <dbReference type="ARBA" id="ARBA00022475"/>
    </source>
</evidence>
<gene>
    <name evidence="11" type="ORF">SPLIT_LOCUS9226</name>
</gene>
<sequence length="397" mass="46485">MTNQKDLDFDNIFKITTTALHISGSHPSVRRDLKWALKFTVLHGTFILGFLMFMYNIVYHDFKENNFIKICKNGVMGIVTFVITFQYCILLTHQDTLVVLIKNINADYEQLQNLPDKERQFMYKYANLGVKVCWQWFVLTISAVLTFLVKSTGLMLYYCLINDFRYVPFYDIKYPEFIEERKNDNLPVYLSIYFLMFFFACYSCMNYVAYVPLGPIFMLHASGQLELIKNRIDDLFSERDPEKIRMKLKDIIIKQQYIYNIVDDMKGVFKIGYEIALKGTALLLPVTIYAVLEAAKNGEVSMEFICFIIGGIMLCASPCYYSDLLMEKGEAVRLSLYMCGWEQHHDRRTRTTLQLMLLRALRPIAIQTLFRTLCLDALTDLFQQSYGIFNLMNAMWN</sequence>
<keyword evidence="7 10" id="KW-0472">Membrane</keyword>
<dbReference type="EMBL" id="LR824561">
    <property type="protein sequence ID" value="CAH1643872.1"/>
    <property type="molecule type" value="Genomic_DNA"/>
</dbReference>
<evidence type="ECO:0000256" key="1">
    <source>
        <dbReference type="ARBA" id="ARBA00004651"/>
    </source>
</evidence>
<evidence type="ECO:0000256" key="9">
    <source>
        <dbReference type="ARBA" id="ARBA00023224"/>
    </source>
</evidence>
<keyword evidence="4 10" id="KW-0812">Transmembrane</keyword>
<dbReference type="Pfam" id="PF02949">
    <property type="entry name" value="7tm_6"/>
    <property type="match status" value="1"/>
</dbReference>
<protein>
    <recommendedName>
        <fullName evidence="10">Odorant receptor</fullName>
    </recommendedName>
</protein>
<evidence type="ECO:0000256" key="4">
    <source>
        <dbReference type="ARBA" id="ARBA00022692"/>
    </source>
</evidence>
<dbReference type="GO" id="GO:0005549">
    <property type="term" value="F:odorant binding"/>
    <property type="evidence" value="ECO:0007669"/>
    <property type="project" value="InterPro"/>
</dbReference>
<keyword evidence="6 10" id="KW-1133">Transmembrane helix</keyword>
<keyword evidence="2" id="KW-1003">Cell membrane</keyword>
<feature type="transmembrane region" description="Helical" evidence="10">
    <location>
        <begin position="134"/>
        <end position="160"/>
    </location>
</feature>
<evidence type="ECO:0000256" key="5">
    <source>
        <dbReference type="ARBA" id="ARBA00022725"/>
    </source>
</evidence>
<dbReference type="PANTHER" id="PTHR21137:SF35">
    <property type="entry name" value="ODORANT RECEPTOR 19A-RELATED"/>
    <property type="match status" value="1"/>
</dbReference>
<keyword evidence="9 10" id="KW-0807">Transducer</keyword>
<comment type="similarity">
    <text evidence="10">Belongs to the insect chemoreceptor superfamily. Heteromeric odorant receptor channel (TC 1.A.69) family.</text>
</comment>
<evidence type="ECO:0000256" key="3">
    <source>
        <dbReference type="ARBA" id="ARBA00022606"/>
    </source>
</evidence>
<dbReference type="AlphaFoldDB" id="A0A9P0IBP8"/>
<dbReference type="GO" id="GO:0004984">
    <property type="term" value="F:olfactory receptor activity"/>
    <property type="evidence" value="ECO:0007669"/>
    <property type="project" value="InterPro"/>
</dbReference>
<comment type="caution">
    <text evidence="10">Lacks conserved residue(s) required for the propagation of feature annotation.</text>
</comment>
<organism evidence="11 12">
    <name type="scientific">Spodoptera littoralis</name>
    <name type="common">Egyptian cotton leafworm</name>
    <dbReference type="NCBI Taxonomy" id="7109"/>
    <lineage>
        <taxon>Eukaryota</taxon>
        <taxon>Metazoa</taxon>
        <taxon>Ecdysozoa</taxon>
        <taxon>Arthropoda</taxon>
        <taxon>Hexapoda</taxon>
        <taxon>Insecta</taxon>
        <taxon>Pterygota</taxon>
        <taxon>Neoptera</taxon>
        <taxon>Endopterygota</taxon>
        <taxon>Lepidoptera</taxon>
        <taxon>Glossata</taxon>
        <taxon>Ditrysia</taxon>
        <taxon>Noctuoidea</taxon>
        <taxon>Noctuidae</taxon>
        <taxon>Amphipyrinae</taxon>
        <taxon>Spodoptera</taxon>
    </lineage>
</organism>
<evidence type="ECO:0000313" key="11">
    <source>
        <dbReference type="EMBL" id="CAH1643872.1"/>
    </source>
</evidence>
<dbReference type="GO" id="GO:0007165">
    <property type="term" value="P:signal transduction"/>
    <property type="evidence" value="ECO:0007669"/>
    <property type="project" value="UniProtKB-KW"/>
</dbReference>
<keyword evidence="5 10" id="KW-0552">Olfaction</keyword>
<name>A0A9P0IBP8_SPOLI</name>
<accession>A0A9P0IBP8</accession>
<keyword evidence="8 10" id="KW-0675">Receptor</keyword>
<feature type="transmembrane region" description="Helical" evidence="10">
    <location>
        <begin position="35"/>
        <end position="58"/>
    </location>
</feature>
<evidence type="ECO:0000256" key="10">
    <source>
        <dbReference type="RuleBase" id="RU351113"/>
    </source>
</evidence>
<feature type="transmembrane region" description="Helical" evidence="10">
    <location>
        <begin position="188"/>
        <end position="210"/>
    </location>
</feature>
<keyword evidence="3 10" id="KW-0716">Sensory transduction</keyword>
<proteinExistence type="inferred from homology"/>
<evidence type="ECO:0000256" key="8">
    <source>
        <dbReference type="ARBA" id="ARBA00023170"/>
    </source>
</evidence>
<reference evidence="11" key="1">
    <citation type="submission" date="2022-02" db="EMBL/GenBank/DDBJ databases">
        <authorList>
            <person name="King R."/>
        </authorList>
    </citation>
    <scope>NUCLEOTIDE SEQUENCE</scope>
</reference>
<evidence type="ECO:0000256" key="7">
    <source>
        <dbReference type="ARBA" id="ARBA00023136"/>
    </source>
</evidence>
<dbReference type="Proteomes" id="UP001153321">
    <property type="component" value="Chromosome 30"/>
</dbReference>
<keyword evidence="12" id="KW-1185">Reference proteome</keyword>
<dbReference type="InterPro" id="IPR004117">
    <property type="entry name" value="7tm6_olfct_rcpt"/>
</dbReference>
<comment type="subcellular location">
    <subcellularLocation>
        <location evidence="1 10">Cell membrane</location>
        <topology evidence="1 10">Multi-pass membrane protein</topology>
    </subcellularLocation>
</comment>
<evidence type="ECO:0000256" key="6">
    <source>
        <dbReference type="ARBA" id="ARBA00022989"/>
    </source>
</evidence>